<dbReference type="NCBIfam" id="TIGR00157">
    <property type="entry name" value="ribosome small subunit-dependent GTPase A"/>
    <property type="match status" value="1"/>
</dbReference>
<feature type="binding site" evidence="3">
    <location>
        <begin position="115"/>
        <end position="118"/>
    </location>
    <ligand>
        <name>GTP</name>
        <dbReference type="ChEBI" id="CHEBI:37565"/>
    </ligand>
</feature>
<comment type="similarity">
    <text evidence="3">Belongs to the TRAFAC class YlqF/YawG GTPase family. RsgA subfamily.</text>
</comment>
<name>A0ABT3BLZ1_9BACT</name>
<keyword evidence="3" id="KW-0694">RNA-binding</keyword>
<dbReference type="PANTHER" id="PTHR32120:SF11">
    <property type="entry name" value="SMALL RIBOSOMAL SUBUNIT BIOGENESIS GTPASE RSGA 1, MITOCHONDRIAL-RELATED"/>
    <property type="match status" value="1"/>
</dbReference>
<dbReference type="SUPFAM" id="SSF52540">
    <property type="entry name" value="P-loop containing nucleoside triphosphate hydrolases"/>
    <property type="match status" value="1"/>
</dbReference>
<keyword evidence="2 3" id="KW-0342">GTP-binding</keyword>
<evidence type="ECO:0000313" key="7">
    <source>
        <dbReference type="EMBL" id="MCV3728264.1"/>
    </source>
</evidence>
<evidence type="ECO:0000256" key="2">
    <source>
        <dbReference type="ARBA" id="ARBA00023134"/>
    </source>
</evidence>
<keyword evidence="3" id="KW-0479">Metal-binding</keyword>
<dbReference type="Gene3D" id="3.40.50.300">
    <property type="entry name" value="P-loop containing nucleotide triphosphate hydrolases"/>
    <property type="match status" value="1"/>
</dbReference>
<comment type="caution">
    <text evidence="7">The sequence shown here is derived from an EMBL/GenBank/DDBJ whole genome shotgun (WGS) entry which is preliminary data.</text>
</comment>
<keyword evidence="3" id="KW-0378">Hydrolase</keyword>
<reference evidence="7 8" key="1">
    <citation type="journal article" date="2020" name="Int. J. Syst. Evol. Microbiol.">
        <title>Ureaplasma miroungigenitalium sp. nov. isolated from northern elephant seals (Mirounga angustirostris) and Ureaplasma zalophigenitalium sp. nov. isolated from California sea lions (Zalophus californianus).</title>
        <authorList>
            <person name="Volokhov D.V."/>
            <person name="Gulland F.M."/>
            <person name="Gao Y."/>
            <person name="Chizhikov V.E."/>
        </authorList>
    </citation>
    <scope>NUCLEOTIDE SEQUENCE [LARGE SCALE GENOMIC DNA]</scope>
    <source>
        <strain evidence="7 8">ES3182-GEN</strain>
    </source>
</reference>
<keyword evidence="4" id="KW-0812">Transmembrane</keyword>
<evidence type="ECO:0000259" key="6">
    <source>
        <dbReference type="PROSITE" id="PS51721"/>
    </source>
</evidence>
<comment type="subunit">
    <text evidence="3">Monomer. Associates with 30S ribosomal subunit, binds 16S rRNA.</text>
</comment>
<proteinExistence type="inferred from homology"/>
<feature type="binding site" evidence="3">
    <location>
        <position position="253"/>
    </location>
    <ligand>
        <name>Zn(2+)</name>
        <dbReference type="ChEBI" id="CHEBI:29105"/>
    </ligand>
</feature>
<protein>
    <recommendedName>
        <fullName evidence="3">Small ribosomal subunit biogenesis GTPase RsgA</fullName>
        <ecNumber evidence="3">3.6.1.-</ecNumber>
    </recommendedName>
</protein>
<dbReference type="Gene3D" id="1.10.40.50">
    <property type="entry name" value="Probable gtpase engc, domain 3"/>
    <property type="match status" value="1"/>
</dbReference>
<dbReference type="InterPro" id="IPR027417">
    <property type="entry name" value="P-loop_NTPase"/>
</dbReference>
<keyword evidence="4" id="KW-0472">Membrane</keyword>
<dbReference type="CDD" id="cd01854">
    <property type="entry name" value="YjeQ_EngC"/>
    <property type="match status" value="1"/>
</dbReference>
<dbReference type="HAMAP" id="MF_01820">
    <property type="entry name" value="GTPase_RsgA"/>
    <property type="match status" value="1"/>
</dbReference>
<keyword evidence="4" id="KW-1133">Transmembrane helix</keyword>
<dbReference type="InterPro" id="IPR004881">
    <property type="entry name" value="Ribosome_biogen_GTPase_RsgA"/>
</dbReference>
<keyword evidence="1 3" id="KW-0547">Nucleotide-binding</keyword>
<dbReference type="Proteomes" id="UP001208245">
    <property type="component" value="Unassembled WGS sequence"/>
</dbReference>
<evidence type="ECO:0000256" key="1">
    <source>
        <dbReference type="ARBA" id="ARBA00022741"/>
    </source>
</evidence>
<evidence type="ECO:0000259" key="5">
    <source>
        <dbReference type="PROSITE" id="PS50936"/>
    </source>
</evidence>
<feature type="binding site" evidence="3">
    <location>
        <position position="246"/>
    </location>
    <ligand>
        <name>Zn(2+)</name>
        <dbReference type="ChEBI" id="CHEBI:29105"/>
    </ligand>
</feature>
<dbReference type="PROSITE" id="PS50936">
    <property type="entry name" value="ENGC_GTPASE"/>
    <property type="match status" value="1"/>
</dbReference>
<keyword evidence="3" id="KW-0690">Ribosome biogenesis</keyword>
<feature type="domain" description="EngC GTPase" evidence="5">
    <location>
        <begin position="74"/>
        <end position="220"/>
    </location>
</feature>
<comment type="function">
    <text evidence="3">One of several proteins that assist in the late maturation steps of the functional core of the 30S ribosomal subunit. Helps release RbfA from mature subunits. May play a role in the assembly of ribosomal proteins into the subunit. Circularly permuted GTPase that catalyzes slow GTP hydrolysis, GTPase activity is stimulated by the 30S ribosomal subunit.</text>
</comment>
<evidence type="ECO:0000256" key="3">
    <source>
        <dbReference type="HAMAP-Rule" id="MF_01820"/>
    </source>
</evidence>
<dbReference type="InterPro" id="IPR010914">
    <property type="entry name" value="RsgA_GTPase_dom"/>
</dbReference>
<comment type="cofactor">
    <cofactor evidence="3">
        <name>Zn(2+)</name>
        <dbReference type="ChEBI" id="CHEBI:29105"/>
    </cofactor>
    <text evidence="3">Binds 1 zinc ion per subunit.</text>
</comment>
<gene>
    <name evidence="3 7" type="primary">rsgA</name>
    <name evidence="7" type="ORF">OF376_00475</name>
</gene>
<feature type="binding site" evidence="3">
    <location>
        <position position="259"/>
    </location>
    <ligand>
        <name>Zn(2+)</name>
        <dbReference type="ChEBI" id="CHEBI:29105"/>
    </ligand>
</feature>
<dbReference type="RefSeq" id="WP_263821594.1">
    <property type="nucleotide sequence ID" value="NZ_JAOXHL010000001.1"/>
</dbReference>
<dbReference type="EC" id="3.6.1.-" evidence="3"/>
<feature type="transmembrane region" description="Helical" evidence="4">
    <location>
        <begin position="73"/>
        <end position="95"/>
    </location>
</feature>
<keyword evidence="3" id="KW-0963">Cytoplasm</keyword>
<dbReference type="Pfam" id="PF03193">
    <property type="entry name" value="RsgA_GTPase"/>
    <property type="match status" value="1"/>
</dbReference>
<accession>A0ABT3BLZ1</accession>
<organism evidence="7 8">
    <name type="scientific">Ureaplasma miroungigenitalium</name>
    <dbReference type="NCBI Taxonomy" id="1042321"/>
    <lineage>
        <taxon>Bacteria</taxon>
        <taxon>Bacillati</taxon>
        <taxon>Mycoplasmatota</taxon>
        <taxon>Mycoplasmoidales</taxon>
        <taxon>Mycoplasmoidaceae</taxon>
        <taxon>Ureaplasma</taxon>
    </lineage>
</organism>
<keyword evidence="3" id="KW-0862">Zinc</keyword>
<comment type="subcellular location">
    <subcellularLocation>
        <location evidence="3">Cytoplasm</location>
    </subcellularLocation>
</comment>
<keyword evidence="3" id="KW-0699">rRNA-binding</keyword>
<feature type="domain" description="CP-type G" evidence="6">
    <location>
        <begin position="65"/>
        <end position="222"/>
    </location>
</feature>
<evidence type="ECO:0000256" key="4">
    <source>
        <dbReference type="SAM" id="Phobius"/>
    </source>
</evidence>
<feature type="binding site" evidence="3">
    <location>
        <begin position="165"/>
        <end position="173"/>
    </location>
    <ligand>
        <name>GTP</name>
        <dbReference type="ChEBI" id="CHEBI:37565"/>
    </ligand>
</feature>
<keyword evidence="8" id="KW-1185">Reference proteome</keyword>
<evidence type="ECO:0000313" key="8">
    <source>
        <dbReference type="Proteomes" id="UP001208245"/>
    </source>
</evidence>
<dbReference type="PANTHER" id="PTHR32120">
    <property type="entry name" value="SMALL RIBOSOMAL SUBUNIT BIOGENESIS GTPASE RSGA"/>
    <property type="match status" value="1"/>
</dbReference>
<feature type="binding site" evidence="3">
    <location>
        <position position="251"/>
    </location>
    <ligand>
        <name>Zn(2+)</name>
        <dbReference type="ChEBI" id="CHEBI:29105"/>
    </ligand>
</feature>
<dbReference type="EMBL" id="JAOXHL010000001">
    <property type="protein sequence ID" value="MCV3728264.1"/>
    <property type="molecule type" value="Genomic_DNA"/>
</dbReference>
<dbReference type="InterPro" id="IPR030378">
    <property type="entry name" value="G_CP_dom"/>
</dbReference>
<sequence>MRAKITQLVKSSFQIYIYEKQLLANALIKGIFKYENKKHKPLVGDEVEVQEQDNQFVITDFYPRTNALIRPRIANVDIVVIVTAFVSPFISLYQLNKLIAYYESQKVCEVVLAFSKYDLLTDHTEADEIMAQYKKDKYTVVNLQKQEDVDHLHTLIKDHVFCLVGQSGVGKSTLINKLLDEEQQKTQAVSLSLQRGKNTTTATKLIRFNDAFIVDTPGYSSLDLSIFTPQELAGSFKDFALLSLACKFQDCLHLSEPDCAVKKAVENQEIQEFRYSHYLLMLKEAKNT</sequence>
<dbReference type="PROSITE" id="PS51721">
    <property type="entry name" value="G_CP"/>
    <property type="match status" value="1"/>
</dbReference>